<feature type="binding site" evidence="12">
    <location>
        <position position="70"/>
    </location>
    <ligand>
        <name>Zn(2+)</name>
        <dbReference type="ChEBI" id="CHEBI:29105"/>
        <note>ligand shared between dimeric partners</note>
    </ligand>
</feature>
<evidence type="ECO:0000256" key="10">
    <source>
        <dbReference type="ARBA" id="ARBA00033298"/>
    </source>
</evidence>
<dbReference type="InterPro" id="IPR004360">
    <property type="entry name" value="Glyas_Fos-R_dOase_dom"/>
</dbReference>
<dbReference type="PANTHER" id="PTHR10374">
    <property type="entry name" value="LACTOYLGLUTATHIONE LYASE GLYOXALASE I"/>
    <property type="match status" value="1"/>
</dbReference>
<name>A0A2T9Y0L7_9FUNG</name>
<dbReference type="STRING" id="133385.A0A2T9Y0L7"/>
<dbReference type="Pfam" id="PF00903">
    <property type="entry name" value="Glyoxalase"/>
    <property type="match status" value="1"/>
</dbReference>
<dbReference type="GO" id="GO:0046872">
    <property type="term" value="F:metal ion binding"/>
    <property type="evidence" value="ECO:0007669"/>
    <property type="project" value="UniProtKB-KW"/>
</dbReference>
<comment type="similarity">
    <text evidence="2">Belongs to the glyoxalase I family.</text>
</comment>
<evidence type="ECO:0000256" key="4">
    <source>
        <dbReference type="ARBA" id="ARBA00022723"/>
    </source>
</evidence>
<dbReference type="Gene3D" id="3.10.180.10">
    <property type="entry name" value="2,3-Dihydroxybiphenyl 1,2-Dioxygenase, domain 1"/>
    <property type="match status" value="1"/>
</dbReference>
<dbReference type="PANTHER" id="PTHR10374:SF30">
    <property type="entry name" value="LACTOYLGLUTATHIONE LYASE"/>
    <property type="match status" value="1"/>
</dbReference>
<keyword evidence="4 12" id="KW-0479">Metal-binding</keyword>
<evidence type="ECO:0000256" key="3">
    <source>
        <dbReference type="ARBA" id="ARBA00012081"/>
    </source>
</evidence>
<evidence type="ECO:0000259" key="13">
    <source>
        <dbReference type="PROSITE" id="PS51819"/>
    </source>
</evidence>
<comment type="pathway">
    <text evidence="1">Secondary metabolite metabolism; methylglyoxal degradation; (R)-lactate from methylglyoxal: step 1/2.</text>
</comment>
<keyword evidence="5 12" id="KW-0862">Zinc</keyword>
<comment type="cofactor">
    <cofactor evidence="12">
        <name>Zn(2+)</name>
        <dbReference type="ChEBI" id="CHEBI:29105"/>
    </cofactor>
    <text evidence="12">Binds 1 zinc ion per subunit. In the homodimer, two zinc ions are bound between subunits.</text>
</comment>
<sequence length="148" mass="16455">MTDVSKYRLNHTMYRVRDGPASVDFYTRVLGMKLIQDSHFPEAKFSLYFLGYEATSGAGVAKSQREGLIELTHNHGTESDPNFAGYNTGNGETGGYGHIAIIVDDLTASVARLDSLGVKFLKRPEEGRMRNIAFIYDPDGYRVELIGQ</sequence>
<dbReference type="SUPFAM" id="SSF54593">
    <property type="entry name" value="Glyoxalase/Bleomycin resistance protein/Dihydroxybiphenyl dioxygenase"/>
    <property type="match status" value="1"/>
</dbReference>
<dbReference type="PROSITE" id="PS00934">
    <property type="entry name" value="GLYOXALASE_I_1"/>
    <property type="match status" value="1"/>
</dbReference>
<dbReference type="GO" id="GO:0004462">
    <property type="term" value="F:lactoylglutathione lyase activity"/>
    <property type="evidence" value="ECO:0007669"/>
    <property type="project" value="UniProtKB-EC"/>
</dbReference>
<keyword evidence="6" id="KW-0456">Lyase</keyword>
<dbReference type="NCBIfam" id="TIGR00068">
    <property type="entry name" value="glyox_I"/>
    <property type="match status" value="1"/>
</dbReference>
<dbReference type="OrthoDB" id="16820at2759"/>
<comment type="caution">
    <text evidence="14">The sequence shown here is derived from an EMBL/GenBank/DDBJ whole genome shotgun (WGS) entry which is preliminary data.</text>
</comment>
<feature type="binding site" evidence="12">
    <location>
        <position position="98"/>
    </location>
    <ligand>
        <name>Zn(2+)</name>
        <dbReference type="ChEBI" id="CHEBI:29105"/>
        <note>ligand shared between dimeric partners</note>
    </ligand>
</feature>
<evidence type="ECO:0000256" key="5">
    <source>
        <dbReference type="ARBA" id="ARBA00022833"/>
    </source>
</evidence>
<protein>
    <recommendedName>
        <fullName evidence="3">lactoylglutathione lyase</fullName>
        <ecNumber evidence="3">4.4.1.5</ecNumber>
    </recommendedName>
    <alternativeName>
        <fullName evidence="8">Aldoketomutase</fullName>
    </alternativeName>
    <alternativeName>
        <fullName evidence="7">Ketone-aldehyde mutase</fullName>
    </alternativeName>
    <alternativeName>
        <fullName evidence="9">Methylglyoxalase</fullName>
    </alternativeName>
    <alternativeName>
        <fullName evidence="10">S-D-lactoylglutathione methylglyoxal lyase</fullName>
    </alternativeName>
</protein>
<dbReference type="Proteomes" id="UP000245383">
    <property type="component" value="Unassembled WGS sequence"/>
</dbReference>
<dbReference type="InterPro" id="IPR029068">
    <property type="entry name" value="Glyas_Bleomycin-R_OHBP_Dase"/>
</dbReference>
<evidence type="ECO:0000313" key="14">
    <source>
        <dbReference type="EMBL" id="PVU85868.1"/>
    </source>
</evidence>
<proteinExistence type="inferred from homology"/>
<gene>
    <name evidence="14" type="ORF">BB561_006883</name>
</gene>
<dbReference type="UniPathway" id="UPA00619">
    <property type="reaction ID" value="UER00675"/>
</dbReference>
<feature type="binding site" evidence="12">
    <location>
        <position position="144"/>
    </location>
    <ligand>
        <name>Zn(2+)</name>
        <dbReference type="ChEBI" id="CHEBI:29105"/>
        <note>ligand shared between dimeric partners</note>
    </ligand>
</feature>
<dbReference type="EC" id="4.4.1.5" evidence="3"/>
<dbReference type="CDD" id="cd07233">
    <property type="entry name" value="GlxI_Zn"/>
    <property type="match status" value="1"/>
</dbReference>
<dbReference type="AlphaFoldDB" id="A0A2T9Y0L7"/>
<accession>A0A2T9Y0L7</accession>
<feature type="active site" description="Proton donor/acceptor" evidence="11">
    <location>
        <position position="144"/>
    </location>
</feature>
<evidence type="ECO:0000256" key="2">
    <source>
        <dbReference type="ARBA" id="ARBA00010363"/>
    </source>
</evidence>
<evidence type="ECO:0000256" key="11">
    <source>
        <dbReference type="PIRSR" id="PIRSR604361-1"/>
    </source>
</evidence>
<evidence type="ECO:0000256" key="8">
    <source>
        <dbReference type="ARBA" id="ARBA00030892"/>
    </source>
</evidence>
<organism evidence="14 15">
    <name type="scientific">Smittium simulii</name>
    <dbReference type="NCBI Taxonomy" id="133385"/>
    <lineage>
        <taxon>Eukaryota</taxon>
        <taxon>Fungi</taxon>
        <taxon>Fungi incertae sedis</taxon>
        <taxon>Zoopagomycota</taxon>
        <taxon>Kickxellomycotina</taxon>
        <taxon>Harpellomycetes</taxon>
        <taxon>Harpellales</taxon>
        <taxon>Legeriomycetaceae</taxon>
        <taxon>Smittium</taxon>
    </lineage>
</organism>
<evidence type="ECO:0000256" key="9">
    <source>
        <dbReference type="ARBA" id="ARBA00032460"/>
    </source>
</evidence>
<evidence type="ECO:0000256" key="6">
    <source>
        <dbReference type="ARBA" id="ARBA00023239"/>
    </source>
</evidence>
<dbReference type="InterPro" id="IPR004361">
    <property type="entry name" value="Glyoxalase_1"/>
</dbReference>
<evidence type="ECO:0000256" key="12">
    <source>
        <dbReference type="PIRSR" id="PIRSR604361-3"/>
    </source>
</evidence>
<feature type="domain" description="VOC" evidence="13">
    <location>
        <begin position="8"/>
        <end position="148"/>
    </location>
</feature>
<keyword evidence="15" id="KW-1185">Reference proteome</keyword>
<dbReference type="InterPro" id="IPR018146">
    <property type="entry name" value="Glyoxalase_1_CS"/>
</dbReference>
<dbReference type="EMBL" id="MBFR01000778">
    <property type="protein sequence ID" value="PVU85868.1"/>
    <property type="molecule type" value="Genomic_DNA"/>
</dbReference>
<evidence type="ECO:0000313" key="15">
    <source>
        <dbReference type="Proteomes" id="UP000245383"/>
    </source>
</evidence>
<dbReference type="PROSITE" id="PS51819">
    <property type="entry name" value="VOC"/>
    <property type="match status" value="1"/>
</dbReference>
<dbReference type="InterPro" id="IPR037523">
    <property type="entry name" value="VOC_core"/>
</dbReference>
<reference evidence="14 15" key="1">
    <citation type="journal article" date="2018" name="MBio">
        <title>Comparative Genomics Reveals the Core Gene Toolbox for the Fungus-Insect Symbiosis.</title>
        <authorList>
            <person name="Wang Y."/>
            <person name="Stata M."/>
            <person name="Wang W."/>
            <person name="Stajich J.E."/>
            <person name="White M.M."/>
            <person name="Moncalvo J.M."/>
        </authorList>
    </citation>
    <scope>NUCLEOTIDE SEQUENCE [LARGE SCALE GENOMIC DNA]</scope>
    <source>
        <strain evidence="14 15">SWE-8-4</strain>
    </source>
</reference>
<evidence type="ECO:0000256" key="7">
    <source>
        <dbReference type="ARBA" id="ARBA00030291"/>
    </source>
</evidence>
<evidence type="ECO:0000256" key="1">
    <source>
        <dbReference type="ARBA" id="ARBA00005008"/>
    </source>
</evidence>